<organism evidence="1 2">
    <name type="scientific">Streptomyces tardus</name>
    <dbReference type="NCBI Taxonomy" id="2780544"/>
    <lineage>
        <taxon>Bacteria</taxon>
        <taxon>Bacillati</taxon>
        <taxon>Actinomycetota</taxon>
        <taxon>Actinomycetes</taxon>
        <taxon>Kitasatosporales</taxon>
        <taxon>Streptomycetaceae</taxon>
        <taxon>Streptomyces</taxon>
    </lineage>
</organism>
<dbReference type="RefSeq" id="WP_211042117.1">
    <property type="nucleotide sequence ID" value="NZ_JAELVF020000002.1"/>
</dbReference>
<dbReference type="EMBL" id="JAELVF020000002">
    <property type="protein sequence ID" value="MBU7600227.1"/>
    <property type="molecule type" value="Genomic_DNA"/>
</dbReference>
<accession>A0A949JHR5</accession>
<dbReference type="Proteomes" id="UP000694501">
    <property type="component" value="Unassembled WGS sequence"/>
</dbReference>
<protein>
    <submittedName>
        <fullName evidence="1">Uncharacterized protein</fullName>
    </submittedName>
</protein>
<sequence length="570" mass="61031">MSFEAWNITRFMFVTGKRREIAGASELITYLDRRWVREALEEVFGAECGDGWRIEEQPVELLETGAGTANVLVRDAEAARRLVTAVAGRALREAPGLEVCGVVSAGFDWERPGALHEAIAGSGRELASVRTALPGPDARFQRLPPVDYCRATGLPAARLLRLPDGSVEARSAEGVAKWWAYGRQGEELGLQRLAELAGTSPGPLRDVVEHLNDRAEWVGTVYADGNGLGQVFGAFDRCVPGAPNRGYADTFRAFSAGLQACTREAFASAVSELEARGAALKCGSVPVLPLILGGDDMVALCDGAWSLSFTEAYLRAFERLTGEREAVAGPLRRFAEAGRADFDGSGSVGSQSEGPADEVRLSACAGVAVVKRHFPFVGAQELAYALLREAKQVKGQVPGPCSAVSFHVLYDSTRPDLARLRAETAFVADPRGDRDGQGTRLVAQPYVVGDRVPAVPWVRGRRWGDLVDRVTALTARGEDAERLLPTSQMHGLRESLFAGPQVADALFAGLHARYDGRGLDRIGGDGGSLFWQEEPDRGRWICGLLDAMNAVGFVPEAGDATLVPGTGSRA</sequence>
<comment type="caution">
    <text evidence="1">The sequence shown here is derived from an EMBL/GenBank/DDBJ whole genome shotgun (WGS) entry which is preliminary data.</text>
</comment>
<dbReference type="Gene3D" id="3.30.70.270">
    <property type="match status" value="1"/>
</dbReference>
<proteinExistence type="predicted"/>
<dbReference type="InterPro" id="IPR043128">
    <property type="entry name" value="Rev_trsase/Diguanyl_cyclase"/>
</dbReference>
<dbReference type="AlphaFoldDB" id="A0A949JHR5"/>
<evidence type="ECO:0000313" key="2">
    <source>
        <dbReference type="Proteomes" id="UP000694501"/>
    </source>
</evidence>
<gene>
    <name evidence="1" type="ORF">JGS22_021980</name>
</gene>
<reference evidence="1" key="1">
    <citation type="submission" date="2021-06" db="EMBL/GenBank/DDBJ databases">
        <title>Sequencing of actinobacteria type strains.</title>
        <authorList>
            <person name="Nguyen G.-S."/>
            <person name="Wentzel A."/>
        </authorList>
    </citation>
    <scope>NUCLEOTIDE SEQUENCE</scope>
    <source>
        <strain evidence="1">P38-E01</strain>
    </source>
</reference>
<keyword evidence="2" id="KW-1185">Reference proteome</keyword>
<evidence type="ECO:0000313" key="1">
    <source>
        <dbReference type="EMBL" id="MBU7600227.1"/>
    </source>
</evidence>
<name>A0A949JHR5_9ACTN</name>